<dbReference type="InterPro" id="IPR012795">
    <property type="entry name" value="tRNA_Ile_lys_synt_N"/>
</dbReference>
<evidence type="ECO:0000313" key="9">
    <source>
        <dbReference type="Proteomes" id="UP001626536"/>
    </source>
</evidence>
<dbReference type="EC" id="6.3.4.19" evidence="6"/>
<comment type="similarity">
    <text evidence="6">Belongs to the tRNA(Ile)-lysidine synthase family.</text>
</comment>
<dbReference type="InterPro" id="IPR011063">
    <property type="entry name" value="TilS/TtcA_N"/>
</dbReference>
<dbReference type="RefSeq" id="WP_407339318.1">
    <property type="nucleotide sequence ID" value="NZ_CP136862.1"/>
</dbReference>
<evidence type="ECO:0000256" key="1">
    <source>
        <dbReference type="ARBA" id="ARBA00022598"/>
    </source>
</evidence>
<evidence type="ECO:0000256" key="2">
    <source>
        <dbReference type="ARBA" id="ARBA00022694"/>
    </source>
</evidence>
<keyword evidence="9" id="KW-1185">Reference proteome</keyword>
<proteinExistence type="inferred from homology"/>
<keyword evidence="1 6" id="KW-0436">Ligase</keyword>
<evidence type="ECO:0000313" key="8">
    <source>
        <dbReference type="EMBL" id="WOJ89872.1"/>
    </source>
</evidence>
<protein>
    <recommendedName>
        <fullName evidence="6">tRNA(Ile)-lysidine synthase</fullName>
        <ecNumber evidence="6">6.3.4.19</ecNumber>
    </recommendedName>
    <alternativeName>
        <fullName evidence="6">tRNA(Ile)-2-lysyl-cytidine synthase</fullName>
    </alternativeName>
    <alternativeName>
        <fullName evidence="6">tRNA(Ile)-lysidine synthetase</fullName>
    </alternativeName>
</protein>
<dbReference type="InterPro" id="IPR012094">
    <property type="entry name" value="tRNA_Ile_lys_synt"/>
</dbReference>
<dbReference type="EMBL" id="CP136862">
    <property type="protein sequence ID" value="WOJ89872.1"/>
    <property type="molecule type" value="Genomic_DNA"/>
</dbReference>
<keyword evidence="3" id="KW-0547">Nucleotide-binding</keyword>
<evidence type="ECO:0000256" key="6">
    <source>
        <dbReference type="HAMAP-Rule" id="MF_01161"/>
    </source>
</evidence>
<name>A0ABZ0HRE6_9HYPH</name>
<feature type="domain" description="tRNA(Ile)-lysidine/2-thiocytidine synthase N-terminal" evidence="7">
    <location>
        <begin position="1"/>
        <end position="168"/>
    </location>
</feature>
<comment type="subcellular location">
    <subcellularLocation>
        <location evidence="6">Cytoplasm</location>
    </subcellularLocation>
</comment>
<evidence type="ECO:0000256" key="3">
    <source>
        <dbReference type="ARBA" id="ARBA00022741"/>
    </source>
</evidence>
<reference evidence="8 9" key="1">
    <citation type="submission" date="2023-10" db="EMBL/GenBank/DDBJ databases">
        <title>Novel methanotroph of the genus Methylocapsa from a subarctic wetland.</title>
        <authorList>
            <person name="Belova S.E."/>
            <person name="Oshkin I.Y."/>
            <person name="Miroshnikov K."/>
            <person name="Dedysh S.N."/>
        </authorList>
    </citation>
    <scope>NUCLEOTIDE SEQUENCE [LARGE SCALE GENOMIC DNA]</scope>
    <source>
        <strain evidence="8 9">RX1</strain>
    </source>
</reference>
<keyword evidence="2 6" id="KW-0819">tRNA processing</keyword>
<dbReference type="Proteomes" id="UP001626536">
    <property type="component" value="Chromosome"/>
</dbReference>
<dbReference type="Gene3D" id="3.40.50.620">
    <property type="entry name" value="HUPs"/>
    <property type="match status" value="1"/>
</dbReference>
<dbReference type="SUPFAM" id="SSF52402">
    <property type="entry name" value="Adenine nucleotide alpha hydrolases-like"/>
    <property type="match status" value="1"/>
</dbReference>
<gene>
    <name evidence="6 8" type="primary">tilS</name>
    <name evidence="8" type="ORF">RZS28_00720</name>
</gene>
<comment type="catalytic activity">
    <reaction evidence="5 6">
        <text>cytidine(34) in tRNA(Ile2) + L-lysine + ATP = lysidine(34) in tRNA(Ile2) + AMP + diphosphate + H(+)</text>
        <dbReference type="Rhea" id="RHEA:43744"/>
        <dbReference type="Rhea" id="RHEA-COMP:10625"/>
        <dbReference type="Rhea" id="RHEA-COMP:10670"/>
        <dbReference type="ChEBI" id="CHEBI:15378"/>
        <dbReference type="ChEBI" id="CHEBI:30616"/>
        <dbReference type="ChEBI" id="CHEBI:32551"/>
        <dbReference type="ChEBI" id="CHEBI:33019"/>
        <dbReference type="ChEBI" id="CHEBI:82748"/>
        <dbReference type="ChEBI" id="CHEBI:83665"/>
        <dbReference type="ChEBI" id="CHEBI:456215"/>
        <dbReference type="EC" id="6.3.4.19"/>
    </reaction>
</comment>
<evidence type="ECO:0000259" key="7">
    <source>
        <dbReference type="Pfam" id="PF01171"/>
    </source>
</evidence>
<keyword evidence="6" id="KW-0963">Cytoplasm</keyword>
<evidence type="ECO:0000256" key="4">
    <source>
        <dbReference type="ARBA" id="ARBA00022840"/>
    </source>
</evidence>
<dbReference type="NCBIfam" id="TIGR02432">
    <property type="entry name" value="lysidine_TilS_N"/>
    <property type="match status" value="1"/>
</dbReference>
<keyword evidence="4" id="KW-0067">ATP-binding</keyword>
<organism evidence="8 9">
    <name type="scientific">Methylocapsa polymorpha</name>
    <dbReference type="NCBI Taxonomy" id="3080828"/>
    <lineage>
        <taxon>Bacteria</taxon>
        <taxon>Pseudomonadati</taxon>
        <taxon>Pseudomonadota</taxon>
        <taxon>Alphaproteobacteria</taxon>
        <taxon>Hyphomicrobiales</taxon>
        <taxon>Beijerinckiaceae</taxon>
        <taxon>Methylocapsa</taxon>
    </lineage>
</organism>
<dbReference type="PANTHER" id="PTHR43033:SF1">
    <property type="entry name" value="TRNA(ILE)-LYSIDINE SYNTHASE-RELATED"/>
    <property type="match status" value="1"/>
</dbReference>
<comment type="caution">
    <text evidence="6">Lacks conserved residue(s) required for the propagation of feature annotation.</text>
</comment>
<dbReference type="Pfam" id="PF01171">
    <property type="entry name" value="ATP_bind_3"/>
    <property type="match status" value="1"/>
</dbReference>
<dbReference type="InterPro" id="IPR014729">
    <property type="entry name" value="Rossmann-like_a/b/a_fold"/>
</dbReference>
<dbReference type="CDD" id="cd01992">
    <property type="entry name" value="TilS_N"/>
    <property type="match status" value="1"/>
</dbReference>
<evidence type="ECO:0000256" key="5">
    <source>
        <dbReference type="ARBA" id="ARBA00048539"/>
    </source>
</evidence>
<accession>A0ABZ0HRE6</accession>
<comment type="function">
    <text evidence="6">Ligates lysine onto the cytidine present at position 34 of the AUA codon-specific tRNA(Ile) that contains the anticodon CAU, in an ATP-dependent manner. Cytidine is converted to lysidine, thus changing the amino acid specificity of the tRNA from methionine to isoleucine.</text>
</comment>
<sequence length="313" mass="34072">MALMLLAAEWAHLRAGPPLCVATIDHGLRKDSRFEAEQVAQWAAARALPHTILVWNGGGLKSRIQERAREARYELLFAYAARIGADIVATAHHADDQAETILFRLLRGSGLAGLSGMAESCTRNGLVHSRPLLQCSKAELVALCEAKAHPFLNDPSNQNPAYARTRMRGLSGFLAEQGLDRNALLRLGRRAARAEAALAAQTEIAHANVIAKREPGRFSANFICLADEPEEIFLRVLAREIKMLSEEKPVLRLARLEALTLTLRHALGAGEAFAATLGGCAIRLRRDGTLTLTRESGRRRGLANTQPTPCGRS</sequence>
<dbReference type="GO" id="GO:0032267">
    <property type="term" value="F:tRNA(Ile)-lysidine synthase activity"/>
    <property type="evidence" value="ECO:0007669"/>
    <property type="project" value="UniProtKB-EC"/>
</dbReference>
<dbReference type="HAMAP" id="MF_01161">
    <property type="entry name" value="tRNA_Ile_lys_synt"/>
    <property type="match status" value="1"/>
</dbReference>
<dbReference type="PANTHER" id="PTHR43033">
    <property type="entry name" value="TRNA(ILE)-LYSIDINE SYNTHASE-RELATED"/>
    <property type="match status" value="1"/>
</dbReference>